<comment type="subcellular location">
    <subcellularLocation>
        <location evidence="1">Secreted</location>
    </subcellularLocation>
</comment>
<feature type="domain" description="Gnk2-homologous" evidence="6">
    <location>
        <begin position="1"/>
        <end position="61"/>
    </location>
</feature>
<evidence type="ECO:0000256" key="5">
    <source>
        <dbReference type="ARBA" id="ARBA00038515"/>
    </source>
</evidence>
<evidence type="ECO:0000256" key="1">
    <source>
        <dbReference type="ARBA" id="ARBA00004613"/>
    </source>
</evidence>
<comment type="similarity">
    <text evidence="5">Belongs to the cysteine-rich repeat secretory protein family.</text>
</comment>
<dbReference type="Pfam" id="PF01657">
    <property type="entry name" value="Stress-antifung"/>
    <property type="match status" value="1"/>
</dbReference>
<evidence type="ECO:0000313" key="8">
    <source>
        <dbReference type="Proteomes" id="UP000826656"/>
    </source>
</evidence>
<sequence length="65" mass="7292">MEIEENKKLYGLVQCTRDISNEDCKKCLDGIITEIPSCCDGKEGGRVVGGSCNFRYEIYPFVNIP</sequence>
<proteinExistence type="inferred from homology"/>
<keyword evidence="2" id="KW-0964">Secreted</keyword>
<dbReference type="PROSITE" id="PS51473">
    <property type="entry name" value="GNK2"/>
    <property type="match status" value="1"/>
</dbReference>
<reference evidence="7 8" key="1">
    <citation type="journal article" date="2021" name="bioRxiv">
        <title>Chromosome-scale and haplotype-resolved genome assembly of a tetraploid potato cultivar.</title>
        <authorList>
            <person name="Sun H."/>
            <person name="Jiao W.-B."/>
            <person name="Krause K."/>
            <person name="Campoy J.A."/>
            <person name="Goel M."/>
            <person name="Folz-Donahue K."/>
            <person name="Kukat C."/>
            <person name="Huettel B."/>
            <person name="Schneeberger K."/>
        </authorList>
    </citation>
    <scope>NUCLEOTIDE SEQUENCE [LARGE SCALE GENOMIC DNA]</scope>
    <source>
        <strain evidence="7">SolTubOtavaFocal</strain>
        <tissue evidence="7">Leaves</tissue>
    </source>
</reference>
<dbReference type="CDD" id="cd23509">
    <property type="entry name" value="Gnk2-like"/>
    <property type="match status" value="1"/>
</dbReference>
<organism evidence="7 8">
    <name type="scientific">Solanum tuberosum</name>
    <name type="common">Potato</name>
    <dbReference type="NCBI Taxonomy" id="4113"/>
    <lineage>
        <taxon>Eukaryota</taxon>
        <taxon>Viridiplantae</taxon>
        <taxon>Streptophyta</taxon>
        <taxon>Embryophyta</taxon>
        <taxon>Tracheophyta</taxon>
        <taxon>Spermatophyta</taxon>
        <taxon>Magnoliopsida</taxon>
        <taxon>eudicotyledons</taxon>
        <taxon>Gunneridae</taxon>
        <taxon>Pentapetalae</taxon>
        <taxon>asterids</taxon>
        <taxon>lamiids</taxon>
        <taxon>Solanales</taxon>
        <taxon>Solanaceae</taxon>
        <taxon>Solanoideae</taxon>
        <taxon>Solaneae</taxon>
        <taxon>Solanum</taxon>
    </lineage>
</organism>
<name>A0ABQ7W030_SOLTU</name>
<dbReference type="InterPro" id="IPR038408">
    <property type="entry name" value="GNK2_sf"/>
</dbReference>
<dbReference type="PANTHER" id="PTHR32411">
    <property type="entry name" value="CYSTEINE-RICH REPEAT SECRETORY PROTEIN 38-RELATED"/>
    <property type="match status" value="1"/>
</dbReference>
<protein>
    <recommendedName>
        <fullName evidence="6">Gnk2-homologous domain-containing protein</fullName>
    </recommendedName>
</protein>
<keyword evidence="3" id="KW-0732">Signal</keyword>
<dbReference type="Proteomes" id="UP000826656">
    <property type="component" value="Unassembled WGS sequence"/>
</dbReference>
<dbReference type="InterPro" id="IPR050581">
    <property type="entry name" value="CRR_secretory_protein"/>
</dbReference>
<evidence type="ECO:0000256" key="2">
    <source>
        <dbReference type="ARBA" id="ARBA00022525"/>
    </source>
</evidence>
<accession>A0ABQ7W030</accession>
<evidence type="ECO:0000313" key="7">
    <source>
        <dbReference type="EMBL" id="KAH0774112.1"/>
    </source>
</evidence>
<evidence type="ECO:0000259" key="6">
    <source>
        <dbReference type="PROSITE" id="PS51473"/>
    </source>
</evidence>
<comment type="caution">
    <text evidence="7">The sequence shown here is derived from an EMBL/GenBank/DDBJ whole genome shotgun (WGS) entry which is preliminary data.</text>
</comment>
<evidence type="ECO:0000256" key="3">
    <source>
        <dbReference type="ARBA" id="ARBA00022729"/>
    </source>
</evidence>
<dbReference type="PANTHER" id="PTHR32411:SF43">
    <property type="entry name" value="CYSTEINE-RICH REPEAT SECRETORY PROTEIN 38"/>
    <property type="match status" value="1"/>
</dbReference>
<keyword evidence="8" id="KW-1185">Reference proteome</keyword>
<evidence type="ECO:0000256" key="4">
    <source>
        <dbReference type="ARBA" id="ARBA00022737"/>
    </source>
</evidence>
<dbReference type="EMBL" id="JAIVGD010000005">
    <property type="protein sequence ID" value="KAH0774112.1"/>
    <property type="molecule type" value="Genomic_DNA"/>
</dbReference>
<keyword evidence="4" id="KW-0677">Repeat</keyword>
<gene>
    <name evidence="7" type="ORF">KY290_011249</name>
</gene>
<dbReference type="Gene3D" id="3.30.430.20">
    <property type="entry name" value="Gnk2 domain, C-X8-C-X2-C motif"/>
    <property type="match status" value="1"/>
</dbReference>
<dbReference type="InterPro" id="IPR002902">
    <property type="entry name" value="GNK2"/>
</dbReference>